<keyword evidence="10" id="KW-1185">Reference proteome</keyword>
<evidence type="ECO:0000256" key="3">
    <source>
        <dbReference type="ARBA" id="ARBA00022448"/>
    </source>
</evidence>
<dbReference type="RefSeq" id="WP_228416636.1">
    <property type="nucleotide sequence ID" value="NZ_CP081135.1"/>
</dbReference>
<gene>
    <name evidence="9" type="ORF">JW646_03650</name>
</gene>
<dbReference type="KEGG" id="tem:JW646_03650"/>
<dbReference type="CDD" id="cd06503">
    <property type="entry name" value="ATP-synt_Fo_b"/>
    <property type="match status" value="1"/>
</dbReference>
<reference evidence="9 10" key="1">
    <citation type="journal article" date="2023" name="Int. J. Syst. Evol. Microbiol.">
        <title>Terrisporobacter hibernicus sp. nov., isolated from bovine faeces in Northern Ireland.</title>
        <authorList>
            <person name="Mitchell M."/>
            <person name="Nguyen S.V."/>
            <person name="Connor M."/>
            <person name="Fairley D.J."/>
            <person name="Donoghue O."/>
            <person name="Marshall H."/>
            <person name="Koolman L."/>
            <person name="McMullan G."/>
            <person name="Schaffer K.E."/>
            <person name="McGrath J.W."/>
            <person name="Fanning S."/>
        </authorList>
    </citation>
    <scope>NUCLEOTIDE SEQUENCE [LARGE SCALE GENOMIC DNA]</scope>
    <source>
        <strain evidence="9 10">MCA3</strain>
    </source>
</reference>
<feature type="coiled-coil region" evidence="7">
    <location>
        <begin position="43"/>
        <end position="149"/>
    </location>
</feature>
<evidence type="ECO:0000256" key="6">
    <source>
        <dbReference type="ARBA" id="ARBA00023225"/>
    </source>
</evidence>
<comment type="function">
    <text evidence="1">Needed for flagellar regrowth and assembly.</text>
</comment>
<evidence type="ECO:0000256" key="5">
    <source>
        <dbReference type="ARBA" id="ARBA00022927"/>
    </source>
</evidence>
<feature type="domain" description="Flagellar assembly protein FliH/Type III secretion system HrpE" evidence="8">
    <location>
        <begin position="129"/>
        <end position="244"/>
    </location>
</feature>
<keyword evidence="3" id="KW-0813">Transport</keyword>
<dbReference type="GO" id="GO:0005829">
    <property type="term" value="C:cytosol"/>
    <property type="evidence" value="ECO:0007669"/>
    <property type="project" value="TreeGrafter"/>
</dbReference>
<dbReference type="Proteomes" id="UP001198983">
    <property type="component" value="Chromosome"/>
</dbReference>
<dbReference type="PANTHER" id="PTHR34982:SF1">
    <property type="entry name" value="FLAGELLAR ASSEMBLY PROTEIN FLIH"/>
    <property type="match status" value="1"/>
</dbReference>
<evidence type="ECO:0000256" key="1">
    <source>
        <dbReference type="ARBA" id="ARBA00003041"/>
    </source>
</evidence>
<evidence type="ECO:0000313" key="9">
    <source>
        <dbReference type="EMBL" id="UEL48560.1"/>
    </source>
</evidence>
<dbReference type="AlphaFoldDB" id="A0AAX2ZJA6"/>
<dbReference type="InterPro" id="IPR051472">
    <property type="entry name" value="T3SS_Stator/FliH"/>
</dbReference>
<accession>A0AAX2ZJA6</accession>
<keyword evidence="7" id="KW-0175">Coiled coil</keyword>
<keyword evidence="9" id="KW-0969">Cilium</keyword>
<keyword evidence="6" id="KW-1006">Bacterial flagellum protein export</keyword>
<evidence type="ECO:0000259" key="8">
    <source>
        <dbReference type="Pfam" id="PF02108"/>
    </source>
</evidence>
<sequence length="260" mass="29858">MMNLLCNIIKAEEVEILGKRKIKVNSNISNFEIASDEFDMKRENEMAQIKEEVELKLKEAKEQREQIIKNAQSEAEIIIEQCKEEVSNIEKKAYEEGHKQGLKNGYEDGYKEVYEEYVEKAKEEANKIIDNANNILIQSNQEISNYMKENRNKILNMSISIAEQVLREKFEDVSAMDKLIGNVIEEYELKENFVIKVNPTYKESLDKQVLALKESYKLNGDVFVLGDESIQVGNAIIDNVNGSLIVGIDGVIEKIKEELL</sequence>
<keyword evidence="5" id="KW-0653">Protein transport</keyword>
<dbReference type="InterPro" id="IPR018035">
    <property type="entry name" value="Flagellar_FliH/T3SS_HrpE"/>
</dbReference>
<keyword evidence="9" id="KW-0282">Flagellum</keyword>
<evidence type="ECO:0000256" key="7">
    <source>
        <dbReference type="SAM" id="Coils"/>
    </source>
</evidence>
<evidence type="ECO:0000256" key="4">
    <source>
        <dbReference type="ARBA" id="ARBA00022795"/>
    </source>
</evidence>
<dbReference type="GO" id="GO:0015031">
    <property type="term" value="P:protein transport"/>
    <property type="evidence" value="ECO:0007669"/>
    <property type="project" value="UniProtKB-KW"/>
</dbReference>
<dbReference type="Pfam" id="PF02108">
    <property type="entry name" value="FliH"/>
    <property type="match status" value="1"/>
</dbReference>
<evidence type="ECO:0000313" key="10">
    <source>
        <dbReference type="Proteomes" id="UP001198983"/>
    </source>
</evidence>
<protein>
    <submittedName>
        <fullName evidence="9">Flagellar assembly protein FliH</fullName>
    </submittedName>
</protein>
<keyword evidence="9" id="KW-0966">Cell projection</keyword>
<keyword evidence="4" id="KW-1005">Bacterial flagellum biogenesis</keyword>
<evidence type="ECO:0000256" key="2">
    <source>
        <dbReference type="ARBA" id="ARBA00006602"/>
    </source>
</evidence>
<comment type="similarity">
    <text evidence="2">Belongs to the FliH family.</text>
</comment>
<proteinExistence type="inferred from homology"/>
<organism evidence="9 10">
    <name type="scientific">Terrisporobacter hibernicus</name>
    <dbReference type="NCBI Taxonomy" id="2813371"/>
    <lineage>
        <taxon>Bacteria</taxon>
        <taxon>Bacillati</taxon>
        <taxon>Bacillota</taxon>
        <taxon>Clostridia</taxon>
        <taxon>Peptostreptococcales</taxon>
        <taxon>Peptostreptococcaceae</taxon>
        <taxon>Terrisporobacter</taxon>
    </lineage>
</organism>
<dbReference type="PANTHER" id="PTHR34982">
    <property type="entry name" value="YOP PROTEINS TRANSLOCATION PROTEIN L"/>
    <property type="match status" value="1"/>
</dbReference>
<dbReference type="EMBL" id="CP081135">
    <property type="protein sequence ID" value="UEL48560.1"/>
    <property type="molecule type" value="Genomic_DNA"/>
</dbReference>
<name>A0AAX2ZJA6_9FIRM</name>